<evidence type="ECO:0000313" key="3">
    <source>
        <dbReference type="EMBL" id="QDT57213.1"/>
    </source>
</evidence>
<dbReference type="NCBIfam" id="TIGR02606">
    <property type="entry name" value="antidote_CC2985"/>
    <property type="match status" value="1"/>
</dbReference>
<dbReference type="CDD" id="cd22231">
    <property type="entry name" value="RHH_NikR_HicB-like"/>
    <property type="match status" value="1"/>
</dbReference>
<reference evidence="3 4" key="1">
    <citation type="submission" date="2019-02" db="EMBL/GenBank/DDBJ databases">
        <title>Deep-cultivation of Planctomycetes and their phenomic and genomic characterization uncovers novel biology.</title>
        <authorList>
            <person name="Wiegand S."/>
            <person name="Jogler M."/>
            <person name="Boedeker C."/>
            <person name="Pinto D."/>
            <person name="Vollmers J."/>
            <person name="Rivas-Marin E."/>
            <person name="Kohn T."/>
            <person name="Peeters S.H."/>
            <person name="Heuer A."/>
            <person name="Rast P."/>
            <person name="Oberbeckmann S."/>
            <person name="Bunk B."/>
            <person name="Jeske O."/>
            <person name="Meyerdierks A."/>
            <person name="Storesund J.E."/>
            <person name="Kallscheuer N."/>
            <person name="Luecker S."/>
            <person name="Lage O.M."/>
            <person name="Pohl T."/>
            <person name="Merkel B.J."/>
            <person name="Hornburger P."/>
            <person name="Mueller R.-W."/>
            <person name="Bruemmer F."/>
            <person name="Labrenz M."/>
            <person name="Spormann A.M."/>
            <person name="Op den Camp H."/>
            <person name="Overmann J."/>
            <person name="Amann R."/>
            <person name="Jetten M.S.M."/>
            <person name="Mascher T."/>
            <person name="Medema M.H."/>
            <person name="Devos D.P."/>
            <person name="Kaster A.-K."/>
            <person name="Ovreas L."/>
            <person name="Rohde M."/>
            <person name="Galperin M.Y."/>
            <person name="Jogler C."/>
        </authorList>
    </citation>
    <scope>NUCLEOTIDE SEQUENCE [LARGE SCALE GENOMIC DNA]</scope>
    <source>
        <strain evidence="3 4">Pan44</strain>
    </source>
</reference>
<dbReference type="Gene3D" id="6.10.10.120">
    <property type="entry name" value="Antitoxin ParD1-like"/>
    <property type="match status" value="1"/>
</dbReference>
<dbReference type="Proteomes" id="UP000315700">
    <property type="component" value="Chromosome"/>
</dbReference>
<name>A0A517SM63_9PLAN</name>
<dbReference type="InParanoid" id="A0A517SM63"/>
<evidence type="ECO:0000313" key="4">
    <source>
        <dbReference type="Proteomes" id="UP000315700"/>
    </source>
</evidence>
<dbReference type="RefSeq" id="WP_145034585.1">
    <property type="nucleotide sequence ID" value="NZ_CP036271.1"/>
</dbReference>
<dbReference type="AlphaFoldDB" id="A0A517SM63"/>
<keyword evidence="2" id="KW-1277">Toxin-antitoxin system</keyword>
<protein>
    <submittedName>
        <fullName evidence="3">Antitoxin ParD1</fullName>
    </submittedName>
</protein>
<evidence type="ECO:0000256" key="2">
    <source>
        <dbReference type="ARBA" id="ARBA00022649"/>
    </source>
</evidence>
<gene>
    <name evidence="3" type="primary">parD1</name>
    <name evidence="3" type="ORF">Pan44_52800</name>
</gene>
<dbReference type="GO" id="GO:0006355">
    <property type="term" value="P:regulation of DNA-templated transcription"/>
    <property type="evidence" value="ECO:0007669"/>
    <property type="project" value="InterPro"/>
</dbReference>
<dbReference type="InterPro" id="IPR022789">
    <property type="entry name" value="ParD"/>
</dbReference>
<comment type="similarity">
    <text evidence="1">Belongs to the ParD antitoxin family.</text>
</comment>
<organism evidence="3 4">
    <name type="scientific">Caulifigura coniformis</name>
    <dbReference type="NCBI Taxonomy" id="2527983"/>
    <lineage>
        <taxon>Bacteria</taxon>
        <taxon>Pseudomonadati</taxon>
        <taxon>Planctomycetota</taxon>
        <taxon>Planctomycetia</taxon>
        <taxon>Planctomycetales</taxon>
        <taxon>Planctomycetaceae</taxon>
        <taxon>Caulifigura</taxon>
    </lineage>
</organism>
<dbReference type="InterPro" id="IPR010985">
    <property type="entry name" value="Ribbon_hlx_hlx"/>
</dbReference>
<dbReference type="EMBL" id="CP036271">
    <property type="protein sequence ID" value="QDT57213.1"/>
    <property type="molecule type" value="Genomic_DNA"/>
</dbReference>
<proteinExistence type="inferred from homology"/>
<evidence type="ECO:0000256" key="1">
    <source>
        <dbReference type="ARBA" id="ARBA00008580"/>
    </source>
</evidence>
<dbReference type="OrthoDB" id="9811310at2"/>
<dbReference type="KEGG" id="ccos:Pan44_52800"/>
<dbReference type="Pfam" id="PF03693">
    <property type="entry name" value="ParD_antitoxin"/>
    <property type="match status" value="1"/>
</dbReference>
<sequence length="86" mass="9500">MSKNTSITLGDHFEQFVDRQIASGRFSNASELIRSGLRLLEEQEQKREALIQALLVGERSGDAGEVDFAQIRRAARRQAGIPATDA</sequence>
<dbReference type="InterPro" id="IPR038296">
    <property type="entry name" value="ParD_sf"/>
</dbReference>
<accession>A0A517SM63</accession>
<keyword evidence="4" id="KW-1185">Reference proteome</keyword>
<dbReference type="PANTHER" id="PTHR36582:SF2">
    <property type="entry name" value="ANTITOXIN PARD"/>
    <property type="match status" value="1"/>
</dbReference>
<dbReference type="PANTHER" id="PTHR36582">
    <property type="entry name" value="ANTITOXIN PARD"/>
    <property type="match status" value="1"/>
</dbReference>
<dbReference type="SUPFAM" id="SSF47598">
    <property type="entry name" value="Ribbon-helix-helix"/>
    <property type="match status" value="1"/>
</dbReference>